<evidence type="ECO:0000256" key="5">
    <source>
        <dbReference type="ARBA" id="ARBA00022967"/>
    </source>
</evidence>
<dbReference type="Gene3D" id="3.40.1110.10">
    <property type="entry name" value="Calcium-transporting ATPase, cytoplasmic domain N"/>
    <property type="match status" value="1"/>
</dbReference>
<feature type="domain" description="HMA" evidence="9">
    <location>
        <begin position="39"/>
        <end position="103"/>
    </location>
</feature>
<dbReference type="InterPro" id="IPR023214">
    <property type="entry name" value="HAD_sf"/>
</dbReference>
<dbReference type="InterPro" id="IPR017969">
    <property type="entry name" value="Heavy-metal-associated_CS"/>
</dbReference>
<dbReference type="InterPro" id="IPR036163">
    <property type="entry name" value="HMA_dom_sf"/>
</dbReference>
<dbReference type="PROSITE" id="PS50846">
    <property type="entry name" value="HMA_2"/>
    <property type="match status" value="1"/>
</dbReference>
<evidence type="ECO:0000256" key="8">
    <source>
        <dbReference type="RuleBase" id="RU362081"/>
    </source>
</evidence>
<dbReference type="RefSeq" id="WP_337092206.1">
    <property type="nucleotide sequence ID" value="NZ_JAPYKO010000003.1"/>
</dbReference>
<dbReference type="Gene3D" id="2.70.150.10">
    <property type="entry name" value="Calcium-transporting ATPase, cytoplasmic transduction domain A"/>
    <property type="match status" value="1"/>
</dbReference>
<name>A0ABU8K9V3_9HYPH</name>
<sequence length="763" mass="80643">MSCCAPGAEMALDGVDTASALPSSAEIKLASRSLGGDTHQTDLSLPTVHCAACIHAIETALRELEGIESARVNLSTKRVSVRWQGDQVPPIFATLGRLGYQAHLFDPEIANGDKTLSELIRAVAISGFAAGNIMLLSVSVWSGAEGATRDLFHWVSALIAIPALAFAGGLYFCSAWNALRHGRMNMDVPITVGISLAYAMSLYETITHGEHAYFDASVSLLFFLLIGRTLDHVMRERARTAVNGLSRLAGRGAIVLRADRIRQYLPVGQIEPGMELVIAAGERVPVDGDILNGSSDIDCSLVSGESTPRPVAPGSDIQAGTLNLTGPLTMRATAAAKDSFLAEMVRLMEAAEGGRSQYRRIADRVSALYAPMVHLAALMAFLGWMIASGDWHLAGTIAIAVLIITCPCALGLAVPIVQVVAARRLFDAGVMVKDGSAMERLAAIDTAVFDKTGTLTLGSPRLVNAQSIDPAMLGIAADIARHSRHPYATAIAVFSGSSCQPRPASISEHPGFGIEAIMEGTIWRLGRREWAGRKAWSGGEGKSCGHDGTVLSRNSMIVASFEFEDAVRADAEAAVKELQDASLSIEMLSGDTVQACREVAKSLGIGNFVPSLLPCGKVDRIEALTRAGHKVLMVGDGLNDTPALGAAHVSMAPASAADVGRNAADFVFLRESLLAVPLALDISRQAGRLIRQNVAIAILYNVFAVPIAMSGYVTPLIAAIAMSASSLIVVGNAMRLQAFTKRAAPGNGLPDRRARLDVWDQSR</sequence>
<protein>
    <submittedName>
        <fullName evidence="10">Cation-translocating P-type ATPase</fullName>
    </submittedName>
</protein>
<dbReference type="PROSITE" id="PS00154">
    <property type="entry name" value="ATPASE_E1_E2"/>
    <property type="match status" value="1"/>
</dbReference>
<dbReference type="NCBIfam" id="TIGR01494">
    <property type="entry name" value="ATPase_P-type"/>
    <property type="match status" value="2"/>
</dbReference>
<keyword evidence="4 8" id="KW-0479">Metal-binding</keyword>
<dbReference type="Pfam" id="PF00122">
    <property type="entry name" value="E1-E2_ATPase"/>
    <property type="match status" value="1"/>
</dbReference>
<keyword evidence="7 8" id="KW-0472">Membrane</keyword>
<dbReference type="InterPro" id="IPR036412">
    <property type="entry name" value="HAD-like_sf"/>
</dbReference>
<comment type="caution">
    <text evidence="10">The sequence shown here is derived from an EMBL/GenBank/DDBJ whole genome shotgun (WGS) entry which is preliminary data.</text>
</comment>
<comment type="similarity">
    <text evidence="2 8">Belongs to the cation transport ATPase (P-type) (TC 3.A.3) family. Type IB subfamily.</text>
</comment>
<dbReference type="PANTHER" id="PTHR46594">
    <property type="entry name" value="P-TYPE CATION-TRANSPORTING ATPASE"/>
    <property type="match status" value="1"/>
</dbReference>
<dbReference type="Pfam" id="PF00702">
    <property type="entry name" value="Hydrolase"/>
    <property type="match status" value="1"/>
</dbReference>
<dbReference type="InterPro" id="IPR006121">
    <property type="entry name" value="HMA_dom"/>
</dbReference>
<evidence type="ECO:0000256" key="7">
    <source>
        <dbReference type="ARBA" id="ARBA00023136"/>
    </source>
</evidence>
<dbReference type="InterPro" id="IPR023298">
    <property type="entry name" value="ATPase_P-typ_TM_dom_sf"/>
</dbReference>
<dbReference type="SUPFAM" id="SSF55008">
    <property type="entry name" value="HMA, heavy metal-associated domain"/>
    <property type="match status" value="1"/>
</dbReference>
<dbReference type="InterPro" id="IPR027256">
    <property type="entry name" value="P-typ_ATPase_IB"/>
</dbReference>
<feature type="transmembrane region" description="Helical" evidence="8">
    <location>
        <begin position="212"/>
        <end position="230"/>
    </location>
</feature>
<feature type="transmembrane region" description="Helical" evidence="8">
    <location>
        <begin position="693"/>
        <end position="710"/>
    </location>
</feature>
<keyword evidence="5" id="KW-1278">Translocase</keyword>
<dbReference type="CDD" id="cd02092">
    <property type="entry name" value="P-type_ATPase_FixI-like"/>
    <property type="match status" value="1"/>
</dbReference>
<organism evidence="10 11">
    <name type="scientific">Mesorhizobium argentiipisi</name>
    <dbReference type="NCBI Taxonomy" id="3015175"/>
    <lineage>
        <taxon>Bacteria</taxon>
        <taxon>Pseudomonadati</taxon>
        <taxon>Pseudomonadota</taxon>
        <taxon>Alphaproteobacteria</taxon>
        <taxon>Hyphomicrobiales</taxon>
        <taxon>Phyllobacteriaceae</taxon>
        <taxon>Mesorhizobium</taxon>
    </lineage>
</organism>
<dbReference type="Pfam" id="PF00403">
    <property type="entry name" value="HMA"/>
    <property type="match status" value="1"/>
</dbReference>
<dbReference type="PRINTS" id="PR00119">
    <property type="entry name" value="CATATPASE"/>
</dbReference>
<accession>A0ABU8K9V3</accession>
<dbReference type="InterPro" id="IPR023299">
    <property type="entry name" value="ATPase_P-typ_cyto_dom_N"/>
</dbReference>
<gene>
    <name evidence="10" type="ORF">O7A05_06740</name>
</gene>
<dbReference type="EMBL" id="JAPYKO010000003">
    <property type="protein sequence ID" value="MEI9401875.1"/>
    <property type="molecule type" value="Genomic_DNA"/>
</dbReference>
<reference evidence="10 11" key="1">
    <citation type="submission" date="2022-12" db="EMBL/GenBank/DDBJ databases">
        <authorList>
            <person name="Muema E."/>
        </authorList>
    </citation>
    <scope>NUCLEOTIDE SEQUENCE [LARGE SCALE GENOMIC DNA]</scope>
    <source>
        <strain evidence="11">1330</strain>
    </source>
</reference>
<evidence type="ECO:0000256" key="6">
    <source>
        <dbReference type="ARBA" id="ARBA00022989"/>
    </source>
</evidence>
<dbReference type="CDD" id="cd00371">
    <property type="entry name" value="HMA"/>
    <property type="match status" value="1"/>
</dbReference>
<dbReference type="SUPFAM" id="SSF81665">
    <property type="entry name" value="Calcium ATPase, transmembrane domain M"/>
    <property type="match status" value="1"/>
</dbReference>
<evidence type="ECO:0000256" key="4">
    <source>
        <dbReference type="ARBA" id="ARBA00022723"/>
    </source>
</evidence>
<proteinExistence type="inferred from homology"/>
<comment type="subcellular location">
    <subcellularLocation>
        <location evidence="8">Cell membrane</location>
    </subcellularLocation>
    <subcellularLocation>
        <location evidence="1">Membrane</location>
    </subcellularLocation>
</comment>
<evidence type="ECO:0000313" key="11">
    <source>
        <dbReference type="Proteomes" id="UP001366503"/>
    </source>
</evidence>
<dbReference type="InterPro" id="IPR008250">
    <property type="entry name" value="ATPase_P-typ_transduc_dom_A_sf"/>
</dbReference>
<dbReference type="SUPFAM" id="SSF56784">
    <property type="entry name" value="HAD-like"/>
    <property type="match status" value="1"/>
</dbReference>
<dbReference type="NCBIfam" id="TIGR01512">
    <property type="entry name" value="ATPase-IB2_Cd"/>
    <property type="match status" value="1"/>
</dbReference>
<evidence type="ECO:0000256" key="2">
    <source>
        <dbReference type="ARBA" id="ARBA00006024"/>
    </source>
</evidence>
<dbReference type="NCBIfam" id="TIGR01525">
    <property type="entry name" value="ATPase-IB_hvy"/>
    <property type="match status" value="1"/>
</dbReference>
<keyword evidence="6 8" id="KW-1133">Transmembrane helix</keyword>
<dbReference type="InterPro" id="IPR059000">
    <property type="entry name" value="ATPase_P-type_domA"/>
</dbReference>
<dbReference type="NCBIfam" id="TIGR01511">
    <property type="entry name" value="ATPase-IB1_Cu"/>
    <property type="match status" value="1"/>
</dbReference>
<keyword evidence="8" id="KW-0067">ATP-binding</keyword>
<feature type="transmembrane region" description="Helical" evidence="8">
    <location>
        <begin position="154"/>
        <end position="176"/>
    </location>
</feature>
<feature type="transmembrane region" description="Helical" evidence="8">
    <location>
        <begin position="716"/>
        <end position="734"/>
    </location>
</feature>
<keyword evidence="8" id="KW-0547">Nucleotide-binding</keyword>
<keyword evidence="8" id="KW-1003">Cell membrane</keyword>
<evidence type="ECO:0000313" key="10">
    <source>
        <dbReference type="EMBL" id="MEI9401875.1"/>
    </source>
</evidence>
<feature type="transmembrane region" description="Helical" evidence="8">
    <location>
        <begin position="365"/>
        <end position="387"/>
    </location>
</feature>
<dbReference type="PANTHER" id="PTHR46594:SF4">
    <property type="entry name" value="P-TYPE CATION-TRANSPORTING ATPASE"/>
    <property type="match status" value="1"/>
</dbReference>
<keyword evidence="11" id="KW-1185">Reference proteome</keyword>
<feature type="transmembrane region" description="Helical" evidence="8">
    <location>
        <begin position="393"/>
        <end position="417"/>
    </location>
</feature>
<keyword evidence="3 8" id="KW-0812">Transmembrane</keyword>
<dbReference type="SUPFAM" id="SSF81653">
    <property type="entry name" value="Calcium ATPase, transduction domain A"/>
    <property type="match status" value="1"/>
</dbReference>
<dbReference type="InterPro" id="IPR001757">
    <property type="entry name" value="P_typ_ATPase"/>
</dbReference>
<dbReference type="InterPro" id="IPR018303">
    <property type="entry name" value="ATPase_P-typ_P_site"/>
</dbReference>
<evidence type="ECO:0000256" key="3">
    <source>
        <dbReference type="ARBA" id="ARBA00022692"/>
    </source>
</evidence>
<feature type="transmembrane region" description="Helical" evidence="8">
    <location>
        <begin position="119"/>
        <end position="142"/>
    </location>
</feature>
<dbReference type="Gene3D" id="3.30.70.100">
    <property type="match status" value="1"/>
</dbReference>
<dbReference type="PROSITE" id="PS01047">
    <property type="entry name" value="HMA_1"/>
    <property type="match status" value="1"/>
</dbReference>
<feature type="transmembrane region" description="Helical" evidence="8">
    <location>
        <begin position="188"/>
        <end position="206"/>
    </location>
</feature>
<evidence type="ECO:0000256" key="1">
    <source>
        <dbReference type="ARBA" id="ARBA00004370"/>
    </source>
</evidence>
<evidence type="ECO:0000259" key="9">
    <source>
        <dbReference type="PROSITE" id="PS50846"/>
    </source>
</evidence>
<dbReference type="Gene3D" id="3.40.50.1000">
    <property type="entry name" value="HAD superfamily/HAD-like"/>
    <property type="match status" value="1"/>
</dbReference>
<dbReference type="Proteomes" id="UP001366503">
    <property type="component" value="Unassembled WGS sequence"/>
</dbReference>